<evidence type="ECO:0000256" key="4">
    <source>
        <dbReference type="ARBA" id="ARBA00023204"/>
    </source>
</evidence>
<proteinExistence type="inferred from homology"/>
<reference evidence="6 7" key="1">
    <citation type="submission" date="2020-08" db="EMBL/GenBank/DDBJ databases">
        <authorList>
            <person name="Hejnol A."/>
        </authorList>
    </citation>
    <scope>NUCLEOTIDE SEQUENCE [LARGE SCALE GENOMIC DNA]</scope>
</reference>
<dbReference type="OrthoDB" id="337581at2759"/>
<gene>
    <name evidence="6" type="ORF">DGYR_LOCUS4005</name>
</gene>
<comment type="subcellular location">
    <subcellularLocation>
        <location evidence="1">Nucleus</location>
    </subcellularLocation>
</comment>
<evidence type="ECO:0000313" key="6">
    <source>
        <dbReference type="EMBL" id="CAD5115252.1"/>
    </source>
</evidence>
<dbReference type="InterPro" id="IPR046938">
    <property type="entry name" value="DNA_clamp_sf"/>
</dbReference>
<protein>
    <submittedName>
        <fullName evidence="6">DgyrCDS4248</fullName>
    </submittedName>
</protein>
<dbReference type="GO" id="GO:0000077">
    <property type="term" value="P:DNA damage checkpoint signaling"/>
    <property type="evidence" value="ECO:0007669"/>
    <property type="project" value="InterPro"/>
</dbReference>
<dbReference type="PANTHER" id="PTHR10870:SF0">
    <property type="entry name" value="CELL CYCLE CHECKPOINT PROTEIN RAD1"/>
    <property type="match status" value="1"/>
</dbReference>
<evidence type="ECO:0000313" key="7">
    <source>
        <dbReference type="Proteomes" id="UP000549394"/>
    </source>
</evidence>
<comment type="similarity">
    <text evidence="2">Belongs to the rad1 family.</text>
</comment>
<dbReference type="GO" id="GO:0006281">
    <property type="term" value="P:DNA repair"/>
    <property type="evidence" value="ECO:0007669"/>
    <property type="project" value="UniProtKB-KW"/>
</dbReference>
<keyword evidence="3" id="KW-0227">DNA damage</keyword>
<keyword evidence="4" id="KW-0234">DNA repair</keyword>
<dbReference type="Gene3D" id="3.70.10.10">
    <property type="match status" value="1"/>
</dbReference>
<dbReference type="PANTHER" id="PTHR10870">
    <property type="entry name" value="CELL CYCLE CHECKPOINT PROTEIN RAD1"/>
    <property type="match status" value="1"/>
</dbReference>
<keyword evidence="5" id="KW-0539">Nucleus</keyword>
<sequence>MGSQYNSENNQDVLNATLHNVRNLINLLKSIKFTDSTVLFATDQGFKFTVEDGKCMQANAFLQKDLFDFYNITEEFIVKLPLKVLLHCLLIFGGTSSTVIKFVYEKDGFPLHIVLEEPGISTECSIRTFEPDDLLDFRFNGQDVINKVIMQSSKLKEVFLELDATSESIDITMSPDEPYLRFATIGIAASTDVSVPKNASAVEVFQCTEVQTFSYKLSFFKRSVKALALANRVSIRIDNRGFLSMQYLLKTDDDKTSFVEFYCAPNED</sequence>
<dbReference type="InterPro" id="IPR003011">
    <property type="entry name" value="Cell_cycle_checkpoint_Rad1"/>
</dbReference>
<dbReference type="GO" id="GO:0030896">
    <property type="term" value="C:checkpoint clamp complex"/>
    <property type="evidence" value="ECO:0007669"/>
    <property type="project" value="TreeGrafter"/>
</dbReference>
<keyword evidence="7" id="KW-1185">Reference proteome</keyword>
<dbReference type="SUPFAM" id="SSF55979">
    <property type="entry name" value="DNA clamp"/>
    <property type="match status" value="1"/>
</dbReference>
<accession>A0A7I8VFX1</accession>
<name>A0A7I8VFX1_9ANNE</name>
<dbReference type="AlphaFoldDB" id="A0A7I8VFX1"/>
<dbReference type="PRINTS" id="PR01246">
    <property type="entry name" value="RAD1REPAIR"/>
</dbReference>
<evidence type="ECO:0000256" key="5">
    <source>
        <dbReference type="ARBA" id="ARBA00023242"/>
    </source>
</evidence>
<dbReference type="EMBL" id="CAJFCJ010000006">
    <property type="protein sequence ID" value="CAD5115252.1"/>
    <property type="molecule type" value="Genomic_DNA"/>
</dbReference>
<organism evidence="6 7">
    <name type="scientific">Dimorphilus gyrociliatus</name>
    <dbReference type="NCBI Taxonomy" id="2664684"/>
    <lineage>
        <taxon>Eukaryota</taxon>
        <taxon>Metazoa</taxon>
        <taxon>Spiralia</taxon>
        <taxon>Lophotrochozoa</taxon>
        <taxon>Annelida</taxon>
        <taxon>Polychaeta</taxon>
        <taxon>Polychaeta incertae sedis</taxon>
        <taxon>Dinophilidae</taxon>
        <taxon>Dimorphilus</taxon>
    </lineage>
</organism>
<dbReference type="Proteomes" id="UP000549394">
    <property type="component" value="Unassembled WGS sequence"/>
</dbReference>
<evidence type="ECO:0000256" key="1">
    <source>
        <dbReference type="ARBA" id="ARBA00004123"/>
    </source>
</evidence>
<comment type="caution">
    <text evidence="6">The sequence shown here is derived from an EMBL/GenBank/DDBJ whole genome shotgun (WGS) entry which is preliminary data.</text>
</comment>
<evidence type="ECO:0000256" key="3">
    <source>
        <dbReference type="ARBA" id="ARBA00022763"/>
    </source>
</evidence>
<dbReference type="InterPro" id="IPR003021">
    <property type="entry name" value="Rad1_Rec1_Rad17"/>
</dbReference>
<evidence type="ECO:0000256" key="2">
    <source>
        <dbReference type="ARBA" id="ARBA00010991"/>
    </source>
</evidence>
<dbReference type="CDD" id="cd00577">
    <property type="entry name" value="PCNA"/>
    <property type="match status" value="1"/>
</dbReference>
<dbReference type="PRINTS" id="PR01245">
    <property type="entry name" value="RAD1REC1"/>
</dbReference>
<dbReference type="Pfam" id="PF02144">
    <property type="entry name" value="Rad1"/>
    <property type="match status" value="1"/>
</dbReference>